<evidence type="ECO:0000313" key="8">
    <source>
        <dbReference type="Proteomes" id="UP000186878"/>
    </source>
</evidence>
<dbReference type="AlphaFoldDB" id="A0A1Q8SRG6"/>
<organism evidence="7 8">
    <name type="scientific">Salinicola socius</name>
    <dbReference type="NCBI Taxonomy" id="404433"/>
    <lineage>
        <taxon>Bacteria</taxon>
        <taxon>Pseudomonadati</taxon>
        <taxon>Pseudomonadota</taxon>
        <taxon>Gammaproteobacteria</taxon>
        <taxon>Oceanospirillales</taxon>
        <taxon>Halomonadaceae</taxon>
        <taxon>Salinicola</taxon>
    </lineage>
</organism>
<dbReference type="Proteomes" id="UP000186878">
    <property type="component" value="Unassembled WGS sequence"/>
</dbReference>
<name>A0A1Q8SRG6_9GAMM</name>
<gene>
    <name evidence="7" type="ORF">BTW07_12045</name>
</gene>
<keyword evidence="3" id="KW-0862">Zinc</keyword>
<evidence type="ECO:0000256" key="4">
    <source>
        <dbReference type="PROSITE-ProRule" id="PRU00510"/>
    </source>
</evidence>
<dbReference type="InterPro" id="IPR000962">
    <property type="entry name" value="Znf_DskA_TraR"/>
</dbReference>
<feature type="region of interest" description="Disordered" evidence="5">
    <location>
        <begin position="1"/>
        <end position="20"/>
    </location>
</feature>
<evidence type="ECO:0000256" key="2">
    <source>
        <dbReference type="ARBA" id="ARBA00022771"/>
    </source>
</evidence>
<protein>
    <recommendedName>
        <fullName evidence="6">Zinc finger DksA/TraR C4-type domain-containing protein</fullName>
    </recommendedName>
</protein>
<dbReference type="NCBIfam" id="NF008243">
    <property type="entry name" value="PRK11019.1"/>
    <property type="match status" value="1"/>
</dbReference>
<dbReference type="PRINTS" id="PR00618">
    <property type="entry name" value="DKSAZNFINGER"/>
</dbReference>
<dbReference type="STRING" id="404433.BTW07_12045"/>
<dbReference type="RefSeq" id="WP_075570411.1">
    <property type="nucleotide sequence ID" value="NZ_MSDO01000017.1"/>
</dbReference>
<evidence type="ECO:0000313" key="7">
    <source>
        <dbReference type="EMBL" id="OLO04003.1"/>
    </source>
</evidence>
<evidence type="ECO:0000259" key="6">
    <source>
        <dbReference type="Pfam" id="PF01258"/>
    </source>
</evidence>
<feature type="domain" description="Zinc finger DksA/TraR C4-type" evidence="6">
    <location>
        <begin position="37"/>
        <end position="69"/>
    </location>
</feature>
<proteinExistence type="predicted"/>
<dbReference type="PROSITE" id="PS51128">
    <property type="entry name" value="ZF_DKSA_2"/>
    <property type="match status" value="1"/>
</dbReference>
<dbReference type="GO" id="GO:1900378">
    <property type="term" value="P:positive regulation of secondary metabolite biosynthetic process"/>
    <property type="evidence" value="ECO:0007669"/>
    <property type="project" value="TreeGrafter"/>
</dbReference>
<comment type="caution">
    <text evidence="7">The sequence shown here is derived from an EMBL/GenBank/DDBJ whole genome shotgun (WGS) entry which is preliminary data.</text>
</comment>
<dbReference type="PANTHER" id="PTHR38777">
    <property type="entry name" value="FELS-2 PROPHAGE PROTEIN"/>
    <property type="match status" value="1"/>
</dbReference>
<sequence>MASGWAKDGAVQEQIDSTVEDGIEQARQRLRNQGPSLTICEECEAPIPEARRQAVPGVRLCIDCQAEADRHQTHHANYNRRGSKDSQLR</sequence>
<evidence type="ECO:0000256" key="1">
    <source>
        <dbReference type="ARBA" id="ARBA00022723"/>
    </source>
</evidence>
<dbReference type="EMBL" id="MSDO01000017">
    <property type="protein sequence ID" value="OLO04003.1"/>
    <property type="molecule type" value="Genomic_DNA"/>
</dbReference>
<evidence type="ECO:0000256" key="5">
    <source>
        <dbReference type="SAM" id="MobiDB-lite"/>
    </source>
</evidence>
<accession>A0A1Q8SRG6</accession>
<feature type="zinc finger region" description="dksA C4-type" evidence="4">
    <location>
        <begin position="40"/>
        <end position="64"/>
    </location>
</feature>
<dbReference type="OrthoDB" id="962301at2"/>
<dbReference type="Pfam" id="PF01258">
    <property type="entry name" value="zf-dskA_traR"/>
    <property type="match status" value="1"/>
</dbReference>
<keyword evidence="8" id="KW-1185">Reference proteome</keyword>
<dbReference type="GO" id="GO:0008270">
    <property type="term" value="F:zinc ion binding"/>
    <property type="evidence" value="ECO:0007669"/>
    <property type="project" value="UniProtKB-KW"/>
</dbReference>
<dbReference type="InterPro" id="IPR020458">
    <property type="entry name" value="Znf_DskA_TraR_CS"/>
</dbReference>
<dbReference type="InterPro" id="IPR020460">
    <property type="entry name" value="Znf_C4-type_bac"/>
</dbReference>
<dbReference type="PROSITE" id="PS01102">
    <property type="entry name" value="ZF_DKSA_1"/>
    <property type="match status" value="1"/>
</dbReference>
<dbReference type="PANTHER" id="PTHR38777:SF1">
    <property type="entry name" value="DNAK SUPPRESSOR PROTEIN"/>
    <property type="match status" value="1"/>
</dbReference>
<keyword evidence="2" id="KW-0863">Zinc-finger</keyword>
<dbReference type="SUPFAM" id="SSF57716">
    <property type="entry name" value="Glucocorticoid receptor-like (DNA-binding domain)"/>
    <property type="match status" value="1"/>
</dbReference>
<dbReference type="Gene3D" id="1.20.120.910">
    <property type="entry name" value="DksA, coiled-coil domain"/>
    <property type="match status" value="1"/>
</dbReference>
<evidence type="ECO:0000256" key="3">
    <source>
        <dbReference type="ARBA" id="ARBA00022833"/>
    </source>
</evidence>
<reference evidence="7 8" key="1">
    <citation type="submission" date="2016-12" db="EMBL/GenBank/DDBJ databases">
        <title>Draft genome sequences of strains Salinicola socius SMB35, Salinicola sp. MH3R3-1 and Chromohalobacter sp. SMB17 from the Verkhnekamsk potash mining region of Russia.</title>
        <authorList>
            <person name="Mavrodi D.V."/>
            <person name="Olsson B.E."/>
            <person name="Korsakova E.S."/>
            <person name="Pyankova A."/>
            <person name="Mavrodi O.V."/>
            <person name="Plotnikova E.G."/>
        </authorList>
    </citation>
    <scope>NUCLEOTIDE SEQUENCE [LARGE SCALE GENOMIC DNA]</scope>
    <source>
        <strain evidence="7 8">SMB35</strain>
    </source>
</reference>
<keyword evidence="1" id="KW-0479">Metal-binding</keyword>